<feature type="non-terminal residue" evidence="1">
    <location>
        <position position="1"/>
    </location>
</feature>
<keyword evidence="2" id="KW-1185">Reference proteome</keyword>
<proteinExistence type="predicted"/>
<accession>A0A816HLQ0</accession>
<name>A0A816HLQ0_ADIRI</name>
<dbReference type="EMBL" id="CAJNOR010018056">
    <property type="protein sequence ID" value="CAF1688110.1"/>
    <property type="molecule type" value="Genomic_DNA"/>
</dbReference>
<comment type="caution">
    <text evidence="1">The sequence shown here is derived from an EMBL/GenBank/DDBJ whole genome shotgun (WGS) entry which is preliminary data.</text>
</comment>
<evidence type="ECO:0000313" key="2">
    <source>
        <dbReference type="Proteomes" id="UP000663828"/>
    </source>
</evidence>
<sequence>GAIQHFLENKIQATITATELGIAKYADKVRDQKEKLLNNQDKFTKPPSVTLVFDAIKHRAMNMAQRAQFKIEHTIRILLARIYKDFANPSARLSD</sequence>
<reference evidence="1" key="1">
    <citation type="submission" date="2021-02" db="EMBL/GenBank/DDBJ databases">
        <authorList>
            <person name="Nowell W R."/>
        </authorList>
    </citation>
    <scope>NUCLEOTIDE SEQUENCE</scope>
</reference>
<dbReference type="AlphaFoldDB" id="A0A816HLQ0"/>
<organism evidence="1 2">
    <name type="scientific">Adineta ricciae</name>
    <name type="common">Rotifer</name>
    <dbReference type="NCBI Taxonomy" id="249248"/>
    <lineage>
        <taxon>Eukaryota</taxon>
        <taxon>Metazoa</taxon>
        <taxon>Spiralia</taxon>
        <taxon>Gnathifera</taxon>
        <taxon>Rotifera</taxon>
        <taxon>Eurotatoria</taxon>
        <taxon>Bdelloidea</taxon>
        <taxon>Adinetida</taxon>
        <taxon>Adinetidae</taxon>
        <taxon>Adineta</taxon>
    </lineage>
</organism>
<gene>
    <name evidence="1" type="ORF">XAT740_LOCUS62703</name>
</gene>
<evidence type="ECO:0000313" key="1">
    <source>
        <dbReference type="EMBL" id="CAF1688110.1"/>
    </source>
</evidence>
<dbReference type="Proteomes" id="UP000663828">
    <property type="component" value="Unassembled WGS sequence"/>
</dbReference>
<protein>
    <submittedName>
        <fullName evidence="1">Uncharacterized protein</fullName>
    </submittedName>
</protein>